<evidence type="ECO:0000313" key="3">
    <source>
        <dbReference type="Proteomes" id="UP000024001"/>
    </source>
</evidence>
<dbReference type="GO" id="GO:0016758">
    <property type="term" value="F:hexosyltransferase activity"/>
    <property type="evidence" value="ECO:0007669"/>
    <property type="project" value="UniProtKB-ARBA"/>
</dbReference>
<dbReference type="InterPro" id="IPR029044">
    <property type="entry name" value="Nucleotide-diphossugar_trans"/>
</dbReference>
<protein>
    <submittedName>
        <fullName evidence="2">Glycosyltransferase</fullName>
    </submittedName>
</protein>
<dbReference type="Pfam" id="PF00535">
    <property type="entry name" value="Glycos_transf_2"/>
    <property type="match status" value="1"/>
</dbReference>
<feature type="domain" description="Glycosyltransferase 2-like" evidence="1">
    <location>
        <begin position="6"/>
        <end position="118"/>
    </location>
</feature>
<dbReference type="PANTHER" id="PTHR22916:SF3">
    <property type="entry name" value="UDP-GLCNAC:BETAGAL BETA-1,3-N-ACETYLGLUCOSAMINYLTRANSFERASE-LIKE PROTEIN 1"/>
    <property type="match status" value="1"/>
</dbReference>
<evidence type="ECO:0000259" key="1">
    <source>
        <dbReference type="Pfam" id="PF00535"/>
    </source>
</evidence>
<dbReference type="RefSeq" id="WP_036312712.1">
    <property type="nucleotide sequence ID" value="NZ_CP031421.1"/>
</dbReference>
<dbReference type="eggNOG" id="COG0463">
    <property type="taxonomic scope" value="Bacteria"/>
</dbReference>
<keyword evidence="2" id="KW-0808">Transferase</keyword>
<dbReference type="KEGG" id="moo:BWL13_02199"/>
<dbReference type="PANTHER" id="PTHR22916">
    <property type="entry name" value="GLYCOSYLTRANSFERASE"/>
    <property type="match status" value="1"/>
</dbReference>
<dbReference type="EMBL" id="JFYO01000007">
    <property type="protein sequence ID" value="EZP26049.1"/>
    <property type="molecule type" value="Genomic_DNA"/>
</dbReference>
<evidence type="ECO:0000313" key="2">
    <source>
        <dbReference type="EMBL" id="EZP26049.1"/>
    </source>
</evidence>
<gene>
    <name evidence="2" type="ORF">BW34_02381</name>
</gene>
<accession>A0A031FMH7</accession>
<dbReference type="Proteomes" id="UP000024001">
    <property type="component" value="Unassembled WGS sequence"/>
</dbReference>
<dbReference type="AlphaFoldDB" id="A0A031FMH7"/>
<comment type="caution">
    <text evidence="2">The sequence shown here is derived from an EMBL/GenBank/DDBJ whole genome shotgun (WGS) entry which is preliminary data.</text>
</comment>
<dbReference type="CDD" id="cd00761">
    <property type="entry name" value="Glyco_tranf_GTA_type"/>
    <property type="match status" value="1"/>
</dbReference>
<sequence length="484" mass="53834">MLSITAVIPLYSVEPYLPDLLRSLEAQAPGRYDLDLVFIDDGSPDASGDIVERWLSSSRFPGQLIRQDNAGVSAARNRGMDAASGDWVTFPDSDDLLADDYFAAVARFLGDHADRIDVASTRLLRLREPRPEPEDVHALSFRFAGGDRVVPMVEYPDFFQLNVASAFFRLADLRRAGARFRTGLHASEDALFVAEYLLGVASPRLGLVASASYIYRRRAARDSAVDAFRTDPRAYYERFIDGYEPLMSGCGDRGVPEWLQSMFLYECQWLLPVQLTPDGRAEVLDEAQRETTLRALGGCAQHVSEARLFEYDATALPLESRLLLQVLANRPLPPWVGSYATPGRGAVRLMTPVAAGADVRLVGADGETLVPSDARFTTPDYFGQDVLQVHHAEVDRMPRSVEVDGRPRPIVRRRGAEQIAETTDRHRRRVTGSWGIPGRQRDVRVWKPVAGPDAALGPRVRGLMRVALRLVKRLVRAGLVRRAR</sequence>
<dbReference type="Gene3D" id="3.90.550.10">
    <property type="entry name" value="Spore Coat Polysaccharide Biosynthesis Protein SpsA, Chain A"/>
    <property type="match status" value="1"/>
</dbReference>
<dbReference type="GeneID" id="91432562"/>
<dbReference type="OrthoDB" id="8549922at2"/>
<name>A0A031FMH7_9MICO</name>
<organism evidence="2 3">
    <name type="scientific">Microbacterium oleivorans</name>
    <dbReference type="NCBI Taxonomy" id="273677"/>
    <lineage>
        <taxon>Bacteria</taxon>
        <taxon>Bacillati</taxon>
        <taxon>Actinomycetota</taxon>
        <taxon>Actinomycetes</taxon>
        <taxon>Micrococcales</taxon>
        <taxon>Microbacteriaceae</taxon>
        <taxon>Microbacterium</taxon>
    </lineage>
</organism>
<dbReference type="InterPro" id="IPR001173">
    <property type="entry name" value="Glyco_trans_2-like"/>
</dbReference>
<dbReference type="SUPFAM" id="SSF53448">
    <property type="entry name" value="Nucleotide-diphospho-sugar transferases"/>
    <property type="match status" value="1"/>
</dbReference>
<reference evidence="2 3" key="1">
    <citation type="submission" date="2014-03" db="EMBL/GenBank/DDBJ databases">
        <title>Draft Genome Sequences of 13 Willow Endophytes.</title>
        <authorList>
            <person name="Gan H.Y."/>
            <person name="Gan H.M."/>
            <person name="Savka M.A."/>
            <person name="Hudson A.O."/>
        </authorList>
    </citation>
    <scope>NUCLEOTIDE SEQUENCE [LARGE SCALE GENOMIC DNA]</scope>
    <source>
        <strain evidence="2 3">RIT293</strain>
    </source>
</reference>
<proteinExistence type="predicted"/>
<keyword evidence="3" id="KW-1185">Reference proteome</keyword>
<dbReference type="PATRIC" id="fig|273677.3.peg.2362"/>